<dbReference type="HOGENOM" id="CLU_035981_1_0_5"/>
<evidence type="ECO:0000256" key="4">
    <source>
        <dbReference type="ARBA" id="ARBA00022692"/>
    </source>
</evidence>
<dbReference type="PANTHER" id="PTHR35093">
    <property type="entry name" value="OUTER MEMBRANE PROTEIN NMB0088-RELATED"/>
    <property type="match status" value="1"/>
</dbReference>
<name>D4Z7F8_SPHIU</name>
<dbReference type="EMBL" id="AP010804">
    <property type="protein sequence ID" value="BAI98427.1"/>
    <property type="molecule type" value="Genomic_DNA"/>
</dbReference>
<evidence type="ECO:0000313" key="9">
    <source>
        <dbReference type="EMBL" id="BAI98427.1"/>
    </source>
</evidence>
<dbReference type="InterPro" id="IPR005017">
    <property type="entry name" value="OMPP1/FadL/TodX"/>
</dbReference>
<feature type="signal peptide" evidence="8">
    <location>
        <begin position="1"/>
        <end position="25"/>
    </location>
</feature>
<keyword evidence="4" id="KW-0812">Transmembrane</keyword>
<dbReference type="Gene3D" id="2.40.160.60">
    <property type="entry name" value="Outer membrane protein transport protein (OMPP1/FadL/TodX)"/>
    <property type="match status" value="1"/>
</dbReference>
<dbReference type="PANTHER" id="PTHR35093:SF8">
    <property type="entry name" value="OUTER MEMBRANE PROTEIN NMB0088-RELATED"/>
    <property type="match status" value="1"/>
</dbReference>
<evidence type="ECO:0000256" key="3">
    <source>
        <dbReference type="ARBA" id="ARBA00022452"/>
    </source>
</evidence>
<organism evidence="9 10">
    <name type="scientific">Sphingobium indicum (strain DSM 16413 / CCM 7287 / MTCC 6362 / UT26 / NBRC 101211 / UT26S)</name>
    <name type="common">Sphingobium japonicum</name>
    <dbReference type="NCBI Taxonomy" id="452662"/>
    <lineage>
        <taxon>Bacteria</taxon>
        <taxon>Pseudomonadati</taxon>
        <taxon>Pseudomonadota</taxon>
        <taxon>Alphaproteobacteria</taxon>
        <taxon>Sphingomonadales</taxon>
        <taxon>Sphingomonadaceae</taxon>
        <taxon>Sphingobium</taxon>
    </lineage>
</organism>
<dbReference type="STRING" id="452662.SJA_C2-00640"/>
<dbReference type="AlphaFoldDB" id="D4Z7F8"/>
<comment type="subcellular location">
    <subcellularLocation>
        <location evidence="1">Cell outer membrane</location>
        <topology evidence="1">Multi-pass membrane protein</topology>
    </subcellularLocation>
</comment>
<keyword evidence="7" id="KW-0998">Cell outer membrane</keyword>
<evidence type="ECO:0000256" key="8">
    <source>
        <dbReference type="SAM" id="SignalP"/>
    </source>
</evidence>
<evidence type="ECO:0000256" key="1">
    <source>
        <dbReference type="ARBA" id="ARBA00004571"/>
    </source>
</evidence>
<dbReference type="Proteomes" id="UP000007753">
    <property type="component" value="Chromosome 2"/>
</dbReference>
<accession>D4Z7F8</accession>
<dbReference type="GO" id="GO:0009279">
    <property type="term" value="C:cell outer membrane"/>
    <property type="evidence" value="ECO:0007669"/>
    <property type="project" value="UniProtKB-SubCell"/>
</dbReference>
<comment type="similarity">
    <text evidence="2">Belongs to the OmpP1/FadL family.</text>
</comment>
<feature type="chain" id="PRO_5003067569" evidence="8">
    <location>
        <begin position="26"/>
        <end position="391"/>
    </location>
</feature>
<keyword evidence="5 8" id="KW-0732">Signal</keyword>
<evidence type="ECO:0000256" key="2">
    <source>
        <dbReference type="ARBA" id="ARBA00008163"/>
    </source>
</evidence>
<evidence type="ECO:0000313" key="10">
    <source>
        <dbReference type="Proteomes" id="UP000007753"/>
    </source>
</evidence>
<evidence type="ECO:0000256" key="7">
    <source>
        <dbReference type="ARBA" id="ARBA00023237"/>
    </source>
</evidence>
<dbReference type="GO" id="GO:0015483">
    <property type="term" value="F:long-chain fatty acid transporting porin activity"/>
    <property type="evidence" value="ECO:0007669"/>
    <property type="project" value="TreeGrafter"/>
</dbReference>
<proteinExistence type="inferred from homology"/>
<reference evidence="9 10" key="1">
    <citation type="journal article" date="2010" name="J. Bacteriol.">
        <title>Complete genome sequence of the representative gamma-hexachlorocyclohexane-degrading bacterium Sphingobium japonicum UT26.</title>
        <authorList>
            <person name="Nagata Y."/>
            <person name="Ohtsubo Y."/>
            <person name="Endo R."/>
            <person name="Ichikawa N."/>
            <person name="Ankai A."/>
            <person name="Oguchi A."/>
            <person name="Fukui S."/>
            <person name="Fujita N."/>
            <person name="Tsuda M."/>
        </authorList>
    </citation>
    <scope>NUCLEOTIDE SEQUENCE [LARGE SCALE GENOMIC DNA]</scope>
    <source>
        <strain evidence="10">DSM 16413 / CCM 7287 / MTCC 6362 / UT26 / NBRC 101211 / UT26S</strain>
    </source>
</reference>
<keyword evidence="3" id="KW-1134">Transmembrane beta strand</keyword>
<dbReference type="KEGG" id="sjp:SJA_C2-00640"/>
<gene>
    <name evidence="9" type="ordered locus">SJA_C2-00640</name>
</gene>
<dbReference type="eggNOG" id="COG2067">
    <property type="taxonomic scope" value="Bacteria"/>
</dbReference>
<keyword evidence="10" id="KW-1185">Reference proteome</keyword>
<evidence type="ECO:0000256" key="6">
    <source>
        <dbReference type="ARBA" id="ARBA00023136"/>
    </source>
</evidence>
<evidence type="ECO:0000256" key="5">
    <source>
        <dbReference type="ARBA" id="ARBA00022729"/>
    </source>
</evidence>
<keyword evidence="6" id="KW-0472">Membrane</keyword>
<dbReference type="Pfam" id="PF03349">
    <property type="entry name" value="Toluene_X"/>
    <property type="match status" value="1"/>
</dbReference>
<sequence length="391" mass="41495">MMNKLNIFSAGICLIGLGIAFPAYATDGYYLTGANARATGMGGVGIALPQGPEAATINPAGATFVDNGFEIGAQLFILNTRTTDLFFPGNDVKGHQYQPIPDFGVNYHLNDKVTIAVTSFGGGLGQSYNKPFVPGMGFSKERANFIQAGIAPTIAFKLRDNLSIGVGLGVVNEFFRARGVIVPTPQGPAQLPNHGWSHAFGVGGRFGILWKPVPAVGLGATYFTKVHMSNLKGYEDDLLAGLGGSIDTPEQFGAGVSVKPNDRLTLGFDVIRTNWSGVKAFSEQAGFGWRDHTTFKLGVAYGLMPGLTVRAGTSLAKRHFGSEFVLANVNTPGTSSKSLTFGFTKRLGEKDELTFSADYELNGKVVGTGHSAGTVIRSRYGFTGLSFSHRF</sequence>
<protein>
    <submittedName>
        <fullName evidence="9">Putative fatty acid/hydrocarbon transporter</fullName>
    </submittedName>
</protein>
<dbReference type="SUPFAM" id="SSF56935">
    <property type="entry name" value="Porins"/>
    <property type="match status" value="1"/>
</dbReference>